<proteinExistence type="predicted"/>
<keyword evidence="2" id="KW-1185">Reference proteome</keyword>
<sequence length="228" mass="26000">MESKLRRVKESTIQKWKKSRSNDNNNQLQKPEINENESIKIDENCIQIISRAPSQVVIEKSEGNEIKRVNGKRKMIKALNDKTEEKDSSEFQLENGCLKVNENLQPDRLHVESNAASDIESIFEADSESLHSKKAENRQQNNLKSSSFGGCEEICTPSEDHLADTAQNTYNLDSNDDETSHHDNSTNVPHKKSSNLLDFNYIIDRVGSRVIRVYKDSDSSHFYCNAPK</sequence>
<organism evidence="2 3">
    <name type="scientific">Panagrolaimus superbus</name>
    <dbReference type="NCBI Taxonomy" id="310955"/>
    <lineage>
        <taxon>Eukaryota</taxon>
        <taxon>Metazoa</taxon>
        <taxon>Ecdysozoa</taxon>
        <taxon>Nematoda</taxon>
        <taxon>Chromadorea</taxon>
        <taxon>Rhabditida</taxon>
        <taxon>Tylenchina</taxon>
        <taxon>Panagrolaimomorpha</taxon>
        <taxon>Panagrolaimoidea</taxon>
        <taxon>Panagrolaimidae</taxon>
        <taxon>Panagrolaimus</taxon>
    </lineage>
</organism>
<dbReference type="AlphaFoldDB" id="A0A914Z4A6"/>
<name>A0A914Z4A6_9BILA</name>
<evidence type="ECO:0000313" key="2">
    <source>
        <dbReference type="Proteomes" id="UP000887577"/>
    </source>
</evidence>
<accession>A0A914Z4A6</accession>
<feature type="compositionally biased region" description="Basic and acidic residues" evidence="1">
    <location>
        <begin position="1"/>
        <end position="12"/>
    </location>
</feature>
<reference evidence="3" key="1">
    <citation type="submission" date="2022-11" db="UniProtKB">
        <authorList>
            <consortium name="WormBaseParasite"/>
        </authorList>
    </citation>
    <scope>IDENTIFICATION</scope>
</reference>
<evidence type="ECO:0000256" key="1">
    <source>
        <dbReference type="SAM" id="MobiDB-lite"/>
    </source>
</evidence>
<dbReference type="WBParaSite" id="PSU_v2.g672.t1">
    <property type="protein sequence ID" value="PSU_v2.g672.t1"/>
    <property type="gene ID" value="PSU_v2.g672"/>
</dbReference>
<dbReference type="Proteomes" id="UP000887577">
    <property type="component" value="Unplaced"/>
</dbReference>
<evidence type="ECO:0000313" key="3">
    <source>
        <dbReference type="WBParaSite" id="PSU_v2.g672.t1"/>
    </source>
</evidence>
<feature type="region of interest" description="Disordered" evidence="1">
    <location>
        <begin position="169"/>
        <end position="191"/>
    </location>
</feature>
<protein>
    <submittedName>
        <fullName evidence="3">Uncharacterized protein</fullName>
    </submittedName>
</protein>
<feature type="region of interest" description="Disordered" evidence="1">
    <location>
        <begin position="1"/>
        <end position="35"/>
    </location>
</feature>